<dbReference type="OrthoDB" id="9814500at2"/>
<dbReference type="KEGG" id="mey:TM49_14035"/>
<sequence length="193" mass="21302">MTLLGDWFYTVGTFVANNALVIAQVIAAFVTAGATIALWNVTRVLAVETSNLAKMTAQPFVVCWLESSGADATALDLTFRNTGNAVAFDVELKLSPALPSPDGRKQESKEQTYKLSMLPPGHHLAHKPVLSRDVRETIFLAEISWAKRPRGTTRETLSYDFQAKDGFRGGWNTKGSHQIAEELKKIREKLPRS</sequence>
<name>A0A0D5LRH9_MAREN</name>
<proteinExistence type="predicted"/>
<evidence type="ECO:0000313" key="2">
    <source>
        <dbReference type="EMBL" id="AJY46540.1"/>
    </source>
</evidence>
<dbReference type="AlphaFoldDB" id="A0A0D5LRH9"/>
<dbReference type="Proteomes" id="UP000032611">
    <property type="component" value="Chromosome"/>
</dbReference>
<keyword evidence="1" id="KW-0472">Membrane</keyword>
<dbReference type="HOGENOM" id="CLU_1407298_0_0_5"/>
<reference evidence="2 3" key="1">
    <citation type="journal article" date="2015" name="Genome Announc.">
        <title>Complete genome sequence of Martelella endophytica YC6887, which has antifungal activity associated with a halophyte.</title>
        <authorList>
            <person name="Khan A."/>
            <person name="Khan H."/>
            <person name="Chung E.J."/>
            <person name="Hossain M.T."/>
            <person name="Chung Y.R."/>
        </authorList>
    </citation>
    <scope>NUCLEOTIDE SEQUENCE [LARGE SCALE GENOMIC DNA]</scope>
    <source>
        <strain evidence="2">YC6887</strain>
    </source>
</reference>
<dbReference type="RefSeq" id="WP_045682154.1">
    <property type="nucleotide sequence ID" value="NZ_CP010803.1"/>
</dbReference>
<keyword evidence="1" id="KW-1133">Transmembrane helix</keyword>
<keyword evidence="3" id="KW-1185">Reference proteome</keyword>
<dbReference type="PATRIC" id="fig|1486262.3.peg.2901"/>
<evidence type="ECO:0000256" key="1">
    <source>
        <dbReference type="SAM" id="Phobius"/>
    </source>
</evidence>
<keyword evidence="1" id="KW-0812">Transmembrane</keyword>
<organism evidence="2 3">
    <name type="scientific">Martelella endophytica</name>
    <dbReference type="NCBI Taxonomy" id="1486262"/>
    <lineage>
        <taxon>Bacteria</taxon>
        <taxon>Pseudomonadati</taxon>
        <taxon>Pseudomonadota</taxon>
        <taxon>Alphaproteobacteria</taxon>
        <taxon>Hyphomicrobiales</taxon>
        <taxon>Aurantimonadaceae</taxon>
        <taxon>Martelella</taxon>
    </lineage>
</organism>
<protein>
    <submittedName>
        <fullName evidence="2">Uncharacterized protein</fullName>
    </submittedName>
</protein>
<gene>
    <name evidence="2" type="ORF">TM49_14035</name>
</gene>
<accession>A0A0D5LRH9</accession>
<dbReference type="EMBL" id="CP010803">
    <property type="protein sequence ID" value="AJY46540.1"/>
    <property type="molecule type" value="Genomic_DNA"/>
</dbReference>
<evidence type="ECO:0000313" key="3">
    <source>
        <dbReference type="Proteomes" id="UP000032611"/>
    </source>
</evidence>
<feature type="transmembrane region" description="Helical" evidence="1">
    <location>
        <begin position="20"/>
        <end position="41"/>
    </location>
</feature>